<dbReference type="KEGG" id="soy:115875760"/>
<proteinExistence type="predicted"/>
<keyword evidence="2" id="KW-1185">Reference proteome</keyword>
<sequence length="266" mass="30916">MVGNRTELSSWDAVKAALIQCFSDKRDLDCLIQELTRMRPFTGEHLTSFGNRIQLSKSSVIQRVSNDTSLSTEQKICQISHYDKTALNTFIAGCSGQLRNNMYIIKTELLEDAIAFVDEFENFERLYGSKQNTNLNQKPNNQSMQRPNPNFRNFQNNPQNNFQNQPNFNNYNRNQNYQQNYNKQYNPNYQQNPNFQSKPVFPSQPIDLPPSRQVPQRVPTNREVFGPPRNVFKPRPIPPHEQTKPEPMSTTSHVPSTMYSKRNSHI</sequence>
<accession>A0A6J2X7G7</accession>
<name>A0A6J2X7G7_SITOR</name>
<dbReference type="Proteomes" id="UP000504635">
    <property type="component" value="Unplaced"/>
</dbReference>
<evidence type="ECO:0000256" key="1">
    <source>
        <dbReference type="SAM" id="MobiDB-lite"/>
    </source>
</evidence>
<evidence type="ECO:0000313" key="2">
    <source>
        <dbReference type="Proteomes" id="UP000504635"/>
    </source>
</evidence>
<organism evidence="2 3">
    <name type="scientific">Sitophilus oryzae</name>
    <name type="common">Rice weevil</name>
    <name type="synonym">Curculio oryzae</name>
    <dbReference type="NCBI Taxonomy" id="7048"/>
    <lineage>
        <taxon>Eukaryota</taxon>
        <taxon>Metazoa</taxon>
        <taxon>Ecdysozoa</taxon>
        <taxon>Arthropoda</taxon>
        <taxon>Hexapoda</taxon>
        <taxon>Insecta</taxon>
        <taxon>Pterygota</taxon>
        <taxon>Neoptera</taxon>
        <taxon>Endopterygota</taxon>
        <taxon>Coleoptera</taxon>
        <taxon>Polyphaga</taxon>
        <taxon>Cucujiformia</taxon>
        <taxon>Curculionidae</taxon>
        <taxon>Dryophthorinae</taxon>
        <taxon>Sitophilus</taxon>
    </lineage>
</organism>
<protein>
    <submittedName>
        <fullName evidence="3">Branchpoint-bridging protein-like</fullName>
    </submittedName>
</protein>
<reference evidence="3" key="1">
    <citation type="submission" date="2025-08" db="UniProtKB">
        <authorList>
            <consortium name="RefSeq"/>
        </authorList>
    </citation>
    <scope>IDENTIFICATION</scope>
    <source>
        <tissue evidence="3">Gonads</tissue>
    </source>
</reference>
<feature type="compositionally biased region" description="Polar residues" evidence="1">
    <location>
        <begin position="248"/>
        <end position="266"/>
    </location>
</feature>
<dbReference type="GeneID" id="115875760"/>
<evidence type="ECO:0000313" key="3">
    <source>
        <dbReference type="RefSeq" id="XP_030747126.1"/>
    </source>
</evidence>
<feature type="compositionally biased region" description="Low complexity" evidence="1">
    <location>
        <begin position="145"/>
        <end position="196"/>
    </location>
</feature>
<feature type="compositionally biased region" description="Polar residues" evidence="1">
    <location>
        <begin position="130"/>
        <end position="144"/>
    </location>
</feature>
<dbReference type="OrthoDB" id="7466780at2759"/>
<dbReference type="RefSeq" id="XP_030747126.1">
    <property type="nucleotide sequence ID" value="XM_030891266.1"/>
</dbReference>
<dbReference type="InParanoid" id="A0A6J2X7G7"/>
<dbReference type="AlphaFoldDB" id="A0A6J2X7G7"/>
<gene>
    <name evidence="3" type="primary">LOC115875760</name>
</gene>
<feature type="region of interest" description="Disordered" evidence="1">
    <location>
        <begin position="130"/>
        <end position="266"/>
    </location>
</feature>